<reference evidence="3 4" key="1">
    <citation type="journal article" date="2019" name="Sci. Rep.">
        <title>A high-quality genome of Eragrostis curvula grass provides insights into Poaceae evolution and supports new strategies to enhance forage quality.</title>
        <authorList>
            <person name="Carballo J."/>
            <person name="Santos B.A.C.M."/>
            <person name="Zappacosta D."/>
            <person name="Garbus I."/>
            <person name="Selva J.P."/>
            <person name="Gallo C.A."/>
            <person name="Diaz A."/>
            <person name="Albertini E."/>
            <person name="Caccamo M."/>
            <person name="Echenique V."/>
        </authorList>
    </citation>
    <scope>NUCLEOTIDE SEQUENCE [LARGE SCALE GENOMIC DNA]</scope>
    <source>
        <strain evidence="4">cv. Victoria</strain>
        <tissue evidence="3">Leaf</tissue>
    </source>
</reference>
<dbReference type="Proteomes" id="UP000324897">
    <property type="component" value="Chromosome 6"/>
</dbReference>
<dbReference type="InterPro" id="IPR058942">
    <property type="entry name" value="AT3G52170-like"/>
</dbReference>
<feature type="domain" description="AT3G52170-like helix-turn-helix" evidence="2">
    <location>
        <begin position="197"/>
        <end position="245"/>
    </location>
</feature>
<comment type="caution">
    <text evidence="3">The sequence shown here is derived from an EMBL/GenBank/DDBJ whole genome shotgun (WGS) entry which is preliminary data.</text>
</comment>
<keyword evidence="4" id="KW-1185">Reference proteome</keyword>
<feature type="region of interest" description="Disordered" evidence="1">
    <location>
        <begin position="486"/>
        <end position="520"/>
    </location>
</feature>
<dbReference type="OrthoDB" id="787154at2759"/>
<evidence type="ECO:0000259" key="2">
    <source>
        <dbReference type="Pfam" id="PF25896"/>
    </source>
</evidence>
<feature type="compositionally biased region" description="Polar residues" evidence="1">
    <location>
        <begin position="487"/>
        <end position="504"/>
    </location>
</feature>
<organism evidence="3 4">
    <name type="scientific">Eragrostis curvula</name>
    <name type="common">weeping love grass</name>
    <dbReference type="NCBI Taxonomy" id="38414"/>
    <lineage>
        <taxon>Eukaryota</taxon>
        <taxon>Viridiplantae</taxon>
        <taxon>Streptophyta</taxon>
        <taxon>Embryophyta</taxon>
        <taxon>Tracheophyta</taxon>
        <taxon>Spermatophyta</taxon>
        <taxon>Magnoliopsida</taxon>
        <taxon>Liliopsida</taxon>
        <taxon>Poales</taxon>
        <taxon>Poaceae</taxon>
        <taxon>PACMAD clade</taxon>
        <taxon>Chloridoideae</taxon>
        <taxon>Eragrostideae</taxon>
        <taxon>Eragrostidinae</taxon>
        <taxon>Eragrostis</taxon>
    </lineage>
</organism>
<sequence length="672" mass="71650">IEFGKRSGFANVPRKNAPCGKRKADRDRDREKGAEQPSPVPQKLPILSPFSAPPPPSPIPPDHHLSFNPIASQNPRQNPSFPHLPSIPPPPSPPRLTGRIQRVASEAAAAAAAAAAEVGVLYEPRAAAAAAATGSVSWVAAQPSVLGRCGGGGGGGGAPCGPARGGVGGGGRGVRAVGVVRCCARVQEKRPPRGRKTKEERRELVESFINNYRLSNNGKFPSVNLTHKEVGGSYYIVREIVRDIIQENKVLGPGGLNATTLSFEDCPDSSELSIEHELGQDSTEILHTSDDIQVGKDGSSEMSNREESYSLQNNVINTQTLLESSNLLEAGVLNSAVQDGSAGGASLETSLEKQDMVPSVGSVGVDLNISEEQGPQFAHVSDSDKEVELESLGHIDEGTETSATNGVILSPEPSVYEVNGALLGEHETLPDDSHNGTTDGGVNEESLLGKTNGVLHTEQTTLQEHEALTESVSSDSKMAANPMYGFTSKTNSPESEVTTKTIEPSNEHKLQENSESPVSHPVLDTQGLLEMEGKHNALQVDENEFKKSTPEITTEEVEATSDFSHGEGTSTTTTISRHALCLLTLRCMLTVYNFLHTSQTRTSKAQQKKEENLFWLVLRAFVIASSQDINVETSPIGYLLVSLNKLLVSPSIATLSWSMRSSIIRGINSAFA</sequence>
<proteinExistence type="predicted"/>
<dbReference type="AlphaFoldDB" id="A0A5J9WPH2"/>
<dbReference type="InterPro" id="IPR058941">
    <property type="entry name" value="HTH_AT3G52170-like"/>
</dbReference>
<feature type="compositionally biased region" description="Polar residues" evidence="1">
    <location>
        <begin position="69"/>
        <end position="78"/>
    </location>
</feature>
<name>A0A5J9WPH2_9POAL</name>
<protein>
    <recommendedName>
        <fullName evidence="2">AT3G52170-like helix-turn-helix domain-containing protein</fullName>
    </recommendedName>
</protein>
<gene>
    <name evidence="3" type="ORF">EJB05_01350</name>
</gene>
<evidence type="ECO:0000256" key="1">
    <source>
        <dbReference type="SAM" id="MobiDB-lite"/>
    </source>
</evidence>
<feature type="compositionally biased region" description="Pro residues" evidence="1">
    <location>
        <begin position="85"/>
        <end position="94"/>
    </location>
</feature>
<evidence type="ECO:0000313" key="4">
    <source>
        <dbReference type="Proteomes" id="UP000324897"/>
    </source>
</evidence>
<dbReference type="EMBL" id="RWGY01000002">
    <property type="protein sequence ID" value="TVU50001.1"/>
    <property type="molecule type" value="Genomic_DNA"/>
</dbReference>
<evidence type="ECO:0000313" key="3">
    <source>
        <dbReference type="EMBL" id="TVU50001.1"/>
    </source>
</evidence>
<feature type="non-terminal residue" evidence="3">
    <location>
        <position position="1"/>
    </location>
</feature>
<dbReference type="PANTHER" id="PTHR34568:SF1">
    <property type="entry name" value="DNA BINDING PROTEIN"/>
    <property type="match status" value="1"/>
</dbReference>
<accession>A0A5J9WPH2</accession>
<dbReference type="Pfam" id="PF25896">
    <property type="entry name" value="HTH_AT3G52170"/>
    <property type="match status" value="1"/>
</dbReference>
<feature type="compositionally biased region" description="Pro residues" evidence="1">
    <location>
        <begin position="51"/>
        <end position="60"/>
    </location>
</feature>
<dbReference type="PANTHER" id="PTHR34568">
    <property type="entry name" value="RRM DOMAIN-CONTAINING PROTEIN"/>
    <property type="match status" value="1"/>
</dbReference>
<dbReference type="Gramene" id="TVU50001">
    <property type="protein sequence ID" value="TVU50001"/>
    <property type="gene ID" value="EJB05_01350"/>
</dbReference>
<feature type="compositionally biased region" description="Basic and acidic residues" evidence="1">
    <location>
        <begin position="22"/>
        <end position="34"/>
    </location>
</feature>
<feature type="non-terminal residue" evidence="3">
    <location>
        <position position="672"/>
    </location>
</feature>
<feature type="region of interest" description="Disordered" evidence="1">
    <location>
        <begin position="1"/>
        <end position="97"/>
    </location>
</feature>